<dbReference type="SUPFAM" id="SSF46565">
    <property type="entry name" value="Chaperone J-domain"/>
    <property type="match status" value="1"/>
</dbReference>
<feature type="compositionally biased region" description="Low complexity" evidence="4">
    <location>
        <begin position="489"/>
        <end position="503"/>
    </location>
</feature>
<dbReference type="PANTHER" id="PTHR44157">
    <property type="entry name" value="DNAJ HOMOLOG SUBFAMILY C MEMBER 11"/>
    <property type="match status" value="1"/>
</dbReference>
<dbReference type="Gene3D" id="1.10.287.110">
    <property type="entry name" value="DnaJ domain"/>
    <property type="match status" value="1"/>
</dbReference>
<dbReference type="InterPro" id="IPR052243">
    <property type="entry name" value="Mito_inner_membrane_organizer"/>
</dbReference>
<feature type="compositionally biased region" description="Polar residues" evidence="4">
    <location>
        <begin position="628"/>
        <end position="638"/>
    </location>
</feature>
<feature type="domain" description="J" evidence="5">
    <location>
        <begin position="9"/>
        <end position="77"/>
    </location>
</feature>
<feature type="compositionally biased region" description="Low complexity" evidence="4">
    <location>
        <begin position="471"/>
        <end position="481"/>
    </location>
</feature>
<dbReference type="GO" id="GO:0005739">
    <property type="term" value="C:mitochondrion"/>
    <property type="evidence" value="ECO:0007669"/>
    <property type="project" value="GOC"/>
</dbReference>
<accession>A0A7S0UUC3</accession>
<comment type="subcellular location">
    <subcellularLocation>
        <location evidence="1">Membrane</location>
    </subcellularLocation>
</comment>
<reference evidence="6" key="1">
    <citation type="submission" date="2021-01" db="EMBL/GenBank/DDBJ databases">
        <authorList>
            <person name="Corre E."/>
            <person name="Pelletier E."/>
            <person name="Niang G."/>
            <person name="Scheremetjew M."/>
            <person name="Finn R."/>
            <person name="Kale V."/>
            <person name="Holt S."/>
            <person name="Cochrane G."/>
            <person name="Meng A."/>
            <person name="Brown T."/>
            <person name="Cohen L."/>
        </authorList>
    </citation>
    <scope>NUCLEOTIDE SEQUENCE</scope>
    <source>
        <strain evidence="6">SAG 63-3</strain>
    </source>
</reference>
<gene>
    <name evidence="6" type="ORF">PPAR00522_LOCUS3161</name>
</gene>
<dbReference type="PROSITE" id="PS50076">
    <property type="entry name" value="DNAJ_2"/>
    <property type="match status" value="1"/>
</dbReference>
<dbReference type="PRINTS" id="PR00625">
    <property type="entry name" value="JDOMAIN"/>
</dbReference>
<evidence type="ECO:0000256" key="1">
    <source>
        <dbReference type="ARBA" id="ARBA00004370"/>
    </source>
</evidence>
<dbReference type="InterPro" id="IPR024586">
    <property type="entry name" value="DnaJ-like_C11_C"/>
</dbReference>
<feature type="region of interest" description="Disordered" evidence="4">
    <location>
        <begin position="471"/>
        <end position="503"/>
    </location>
</feature>
<dbReference type="SMART" id="SM00271">
    <property type="entry name" value="DnaJ"/>
    <property type="match status" value="1"/>
</dbReference>
<feature type="compositionally biased region" description="Basic and acidic residues" evidence="4">
    <location>
        <begin position="538"/>
        <end position="553"/>
    </location>
</feature>
<evidence type="ECO:0000259" key="5">
    <source>
        <dbReference type="PROSITE" id="PS50076"/>
    </source>
</evidence>
<keyword evidence="2" id="KW-0472">Membrane</keyword>
<feature type="region of interest" description="Disordered" evidence="4">
    <location>
        <begin position="526"/>
        <end position="642"/>
    </location>
</feature>
<keyword evidence="3" id="KW-0143">Chaperone</keyword>
<dbReference type="PANTHER" id="PTHR44157:SF1">
    <property type="entry name" value="DNAJ HOMOLOG SUBFAMILY C MEMBER 11"/>
    <property type="match status" value="1"/>
</dbReference>
<sequence>MEEDQESPSYYAVLNVSKEATDEEIRRAYRSLAQVFHPDKHTDDALKKQAQEAFAIIQEAYEILADPVRRQIYDVYGKEGLEAGMEVGEKLNGVEELKKQWEEFKKKQEQQRNDAMTTHRGVFVCRLSASDIPRALKGEAPLFTSLAVHQGIDTQMSDADAALFQGQAVVRRGGAAGGNVVFGYRRTLSPADSMTASMSVGMGTVINVTNTRQLSPYTSVSVIGTWNPQEGPGIGISTTRQLPGAWQSTFGWTLGPPSASGVEFSISKRTPKSLVQAKLTLGSATLVSCRGAYSISDAVSVRGSIKLTVTGPELEVGTQRKWENSGSVGYAGGVVNPQGVVLKMRYGRGEQLFEVPVLLSRHYDDVGALAVAYLLPPVAYYCANRFVLRPLGQWMKKRKERRAFDLHNAEVKLAVAKAEREQTLVHPVAKRKARSALLLNTYPQGSGLNRNKGLGSGAGEVNGDVLRNQLNNIYDSSSNNGNGNGSYGNTGASNETNSSSSSSGETSLIILYAIYGILPEDISTTLNPEEEEEEEEKEMGSGRDGGNREKDQEAGEEEQVAEATSTPIIILAPPSPAAEGEGVEGHGQKHRDNGENGREEVVDKEADKEGGKEGDKDEESENPPLTPPQNASPSSTSPVRHPWMDVTSSLQYLVAGGKLVLHPGVSKSGLMGFCDPAPGMAGKELWIAFKRCGGGLEVNEGANGKVCSTRITDIERLDIPTVAEGQVHVVSDPDFIARMRRRTRRAFGVDPFVDPRSEEESGREEAKDPGSPAMAAAAAAFARLTRKDNTAYPLGGAMRGGEGCLRENPIYGSE</sequence>
<organism evidence="6">
    <name type="scientific">Polytomella parva</name>
    <dbReference type="NCBI Taxonomy" id="51329"/>
    <lineage>
        <taxon>Eukaryota</taxon>
        <taxon>Viridiplantae</taxon>
        <taxon>Chlorophyta</taxon>
        <taxon>core chlorophytes</taxon>
        <taxon>Chlorophyceae</taxon>
        <taxon>CS clade</taxon>
        <taxon>Chlamydomonadales</taxon>
        <taxon>Chlamydomonadaceae</taxon>
        <taxon>Polytomella</taxon>
    </lineage>
</organism>
<dbReference type="GO" id="GO:0016020">
    <property type="term" value="C:membrane"/>
    <property type="evidence" value="ECO:0007669"/>
    <property type="project" value="UniProtKB-SubCell"/>
</dbReference>
<feature type="compositionally biased region" description="Basic and acidic residues" evidence="4">
    <location>
        <begin position="583"/>
        <end position="615"/>
    </location>
</feature>
<dbReference type="GO" id="GO:0042407">
    <property type="term" value="P:cristae formation"/>
    <property type="evidence" value="ECO:0007669"/>
    <property type="project" value="TreeGrafter"/>
</dbReference>
<evidence type="ECO:0000313" key="6">
    <source>
        <dbReference type="EMBL" id="CAD8766769.1"/>
    </source>
</evidence>
<dbReference type="Pfam" id="PF11875">
    <property type="entry name" value="DnaJ-like_C11_C"/>
    <property type="match status" value="1"/>
</dbReference>
<dbReference type="AlphaFoldDB" id="A0A7S0UUC3"/>
<feature type="region of interest" description="Disordered" evidence="4">
    <location>
        <begin position="752"/>
        <end position="774"/>
    </location>
</feature>
<feature type="compositionally biased region" description="Acidic residues" evidence="4">
    <location>
        <begin position="528"/>
        <end position="537"/>
    </location>
</feature>
<dbReference type="Pfam" id="PF22774">
    <property type="entry name" value="DNAJC11_beta-barrel"/>
    <property type="match status" value="1"/>
</dbReference>
<feature type="compositionally biased region" description="Low complexity" evidence="4">
    <location>
        <begin position="561"/>
        <end position="572"/>
    </location>
</feature>
<dbReference type="PROSITE" id="PS00636">
    <property type="entry name" value="DNAJ_1"/>
    <property type="match status" value="1"/>
</dbReference>
<evidence type="ECO:0000256" key="3">
    <source>
        <dbReference type="ARBA" id="ARBA00023186"/>
    </source>
</evidence>
<evidence type="ECO:0000256" key="4">
    <source>
        <dbReference type="SAM" id="MobiDB-lite"/>
    </source>
</evidence>
<dbReference type="Pfam" id="PF00226">
    <property type="entry name" value="DnaJ"/>
    <property type="match status" value="1"/>
</dbReference>
<evidence type="ECO:0000256" key="2">
    <source>
        <dbReference type="ARBA" id="ARBA00023136"/>
    </source>
</evidence>
<dbReference type="InterPro" id="IPR001623">
    <property type="entry name" value="DnaJ_domain"/>
</dbReference>
<feature type="compositionally biased region" description="Basic and acidic residues" evidence="4">
    <location>
        <begin position="753"/>
        <end position="768"/>
    </location>
</feature>
<name>A0A7S0UUC3_9CHLO</name>
<dbReference type="InterPro" id="IPR018253">
    <property type="entry name" value="DnaJ_domain_CS"/>
</dbReference>
<dbReference type="InterPro" id="IPR036869">
    <property type="entry name" value="J_dom_sf"/>
</dbReference>
<dbReference type="EMBL" id="HBFM01005409">
    <property type="protein sequence ID" value="CAD8766769.1"/>
    <property type="molecule type" value="Transcribed_RNA"/>
</dbReference>
<protein>
    <recommendedName>
        <fullName evidence="5">J domain-containing protein</fullName>
    </recommendedName>
</protein>
<proteinExistence type="predicted"/>
<feature type="region of interest" description="Disordered" evidence="4">
    <location>
        <begin position="791"/>
        <end position="814"/>
    </location>
</feature>
<dbReference type="CDD" id="cd06257">
    <property type="entry name" value="DnaJ"/>
    <property type="match status" value="1"/>
</dbReference>
<dbReference type="InterPro" id="IPR055225">
    <property type="entry name" value="DNAJC11-like_beta-barrel"/>
</dbReference>